<dbReference type="KEGG" id="cthd:CDO33_00930"/>
<protein>
    <submittedName>
        <fullName evidence="2">Uncharacterized protein</fullName>
    </submittedName>
</protein>
<dbReference type="AlphaFoldDB" id="A0A2K2FK32"/>
<feature type="compositionally biased region" description="Basic and acidic residues" evidence="1">
    <location>
        <begin position="56"/>
        <end position="69"/>
    </location>
</feature>
<feature type="compositionally biased region" description="Basic and acidic residues" evidence="1">
    <location>
        <begin position="1"/>
        <end position="28"/>
    </location>
</feature>
<evidence type="ECO:0000313" key="2">
    <source>
        <dbReference type="EMBL" id="PNU00948.1"/>
    </source>
</evidence>
<feature type="region of interest" description="Disordered" evidence="1">
    <location>
        <begin position="1"/>
        <end position="92"/>
    </location>
</feature>
<proteinExistence type="predicted"/>
<reference evidence="2 3" key="1">
    <citation type="submission" date="2017-06" db="EMBL/GenBank/DDBJ databases">
        <title>Investigating the central metabolism of Clostridium thermosuccinogenes.</title>
        <authorList>
            <person name="Koendjbiharie J.G."/>
            <person name="van Kranenburg R."/>
        </authorList>
    </citation>
    <scope>NUCLEOTIDE SEQUENCE [LARGE SCALE GENOMIC DNA]</scope>
    <source>
        <strain evidence="2 3">DSM 5806</strain>
    </source>
</reference>
<dbReference type="Proteomes" id="UP000236151">
    <property type="component" value="Unassembled WGS sequence"/>
</dbReference>
<accession>A0A2K2FK32</accession>
<keyword evidence="3" id="KW-1185">Reference proteome</keyword>
<dbReference type="EMBL" id="NIOJ01000005">
    <property type="protein sequence ID" value="PNU00948.1"/>
    <property type="molecule type" value="Genomic_DNA"/>
</dbReference>
<dbReference type="RefSeq" id="WP_103080330.1">
    <property type="nucleotide sequence ID" value="NZ_CP021850.1"/>
</dbReference>
<evidence type="ECO:0000256" key="1">
    <source>
        <dbReference type="SAM" id="MobiDB-lite"/>
    </source>
</evidence>
<comment type="caution">
    <text evidence="2">The sequence shown here is derived from an EMBL/GenBank/DDBJ whole genome shotgun (WGS) entry which is preliminary data.</text>
</comment>
<feature type="compositionally biased region" description="Polar residues" evidence="1">
    <location>
        <begin position="35"/>
        <end position="55"/>
    </location>
</feature>
<organism evidence="2 3">
    <name type="scientific">Clostridium thermosuccinogenes</name>
    <dbReference type="NCBI Taxonomy" id="84032"/>
    <lineage>
        <taxon>Bacteria</taxon>
        <taxon>Bacillati</taxon>
        <taxon>Bacillota</taxon>
        <taxon>Clostridia</taxon>
        <taxon>Eubacteriales</taxon>
        <taxon>Clostridiaceae</taxon>
        <taxon>Clostridium</taxon>
    </lineage>
</organism>
<gene>
    <name evidence="2" type="ORF">CDQ84_03450</name>
</gene>
<evidence type="ECO:0000313" key="3">
    <source>
        <dbReference type="Proteomes" id="UP000236151"/>
    </source>
</evidence>
<name>A0A2K2FK32_9CLOT</name>
<sequence length="125" mass="14616">MNNQKEEIQNKEVQSKKEDTRSRKEDFQKRHKSRVNNLQTLQGGNQPRKNGSEQPTNRERSFGKNHTRDNAYPGRNNHQYQAPPAKHTAKAKAVETIDDIRMDIGRIEKEIELEIKEIRSLRLGI</sequence>